<organism evidence="2 3">
    <name type="scientific">Pichia kluyveri</name>
    <name type="common">Yeast</name>
    <dbReference type="NCBI Taxonomy" id="36015"/>
    <lineage>
        <taxon>Eukaryota</taxon>
        <taxon>Fungi</taxon>
        <taxon>Dikarya</taxon>
        <taxon>Ascomycota</taxon>
        <taxon>Saccharomycotina</taxon>
        <taxon>Pichiomycetes</taxon>
        <taxon>Pichiales</taxon>
        <taxon>Pichiaceae</taxon>
        <taxon>Pichia</taxon>
    </lineage>
</organism>
<dbReference type="InterPro" id="IPR011021">
    <property type="entry name" value="Arrestin-like_N"/>
</dbReference>
<dbReference type="GO" id="GO:0005829">
    <property type="term" value="C:cytosol"/>
    <property type="evidence" value="ECO:0007669"/>
    <property type="project" value="TreeGrafter"/>
</dbReference>
<dbReference type="GO" id="GO:0005886">
    <property type="term" value="C:plasma membrane"/>
    <property type="evidence" value="ECO:0007669"/>
    <property type="project" value="TreeGrafter"/>
</dbReference>
<protein>
    <recommendedName>
        <fullName evidence="1">Arrestin-like N-terminal domain-containing protein</fullName>
    </recommendedName>
</protein>
<dbReference type="InterPro" id="IPR014752">
    <property type="entry name" value="Arrestin-like_C"/>
</dbReference>
<reference evidence="2 3" key="1">
    <citation type="journal article" date="2023" name="Elife">
        <title>Identification of key yeast species and microbe-microbe interactions impacting larval growth of Drosophila in the wild.</title>
        <authorList>
            <person name="Mure A."/>
            <person name="Sugiura Y."/>
            <person name="Maeda R."/>
            <person name="Honda K."/>
            <person name="Sakurai N."/>
            <person name="Takahashi Y."/>
            <person name="Watada M."/>
            <person name="Katoh T."/>
            <person name="Gotoh A."/>
            <person name="Gotoh Y."/>
            <person name="Taniguchi I."/>
            <person name="Nakamura K."/>
            <person name="Hayashi T."/>
            <person name="Katayama T."/>
            <person name="Uemura T."/>
            <person name="Hattori Y."/>
        </authorList>
    </citation>
    <scope>NUCLEOTIDE SEQUENCE [LARGE SCALE GENOMIC DNA]</scope>
    <source>
        <strain evidence="2 3">PK-24</strain>
    </source>
</reference>
<evidence type="ECO:0000313" key="3">
    <source>
        <dbReference type="Proteomes" id="UP001378960"/>
    </source>
</evidence>
<dbReference type="AlphaFoldDB" id="A0AAV5R0X5"/>
<dbReference type="Gene3D" id="2.60.40.640">
    <property type="match status" value="1"/>
</dbReference>
<dbReference type="GO" id="GO:0030674">
    <property type="term" value="F:protein-macromolecule adaptor activity"/>
    <property type="evidence" value="ECO:0007669"/>
    <property type="project" value="TreeGrafter"/>
</dbReference>
<evidence type="ECO:0000313" key="2">
    <source>
        <dbReference type="EMBL" id="GMM44931.1"/>
    </source>
</evidence>
<sequence>MLSPKYSNHLISSLSNISLQNAQQNITPTSTATSNSLNSENSLYTVLSPFEFNDIPDESEFILLKNSKFTLSLKMLDKVLYLRSDESTKKVTPLRGYLCIYVRKPIRLSKIKLELNGKLAIKLFPIDSQPLPNSPNVKEIFSSIFSQSRSWQYKKNDKVLESDYFAKGSFTYPFQFLIPNLIPESMSNIFGSSNYSITVTVTPYKSSLLTQDQYIEKLPIQIVQCDTEFGSISTTVSDALSLGNWRNLLYYKMVVSNRQLTIGEYLKVYVKILPINPSKYKLKSIKIFLDQITEYNIIPFISENDQKHFHNRLSHTERILLDTIDIETFENQTENWEFDYQIPKLHKRYDIQDKKESNKINVKIIPTTSSVENKICHFKVTHQIKIAIRVEELSIDENVITDESDLISTYSMRSRSQSVDKMMYNSRAEKQDNDMIRKTSKLLQEGPNKKDKVDLTLDAEVEILKDESLVGKMPPPTYLDSRMIKKVFQDEENVSPKNSSKGNSLFESFTQKQILKQKEKPQLNFIVPPAYEEIEEMSGLPQYFSFET</sequence>
<dbReference type="GO" id="GO:0031625">
    <property type="term" value="F:ubiquitin protein ligase binding"/>
    <property type="evidence" value="ECO:0007669"/>
    <property type="project" value="TreeGrafter"/>
</dbReference>
<gene>
    <name evidence="2" type="ORF">DAPK24_015060</name>
</gene>
<comment type="caution">
    <text evidence="2">The sequence shown here is derived from an EMBL/GenBank/DDBJ whole genome shotgun (WGS) entry which is preliminary data.</text>
</comment>
<dbReference type="PANTHER" id="PTHR11188:SF17">
    <property type="entry name" value="FI21816P1"/>
    <property type="match status" value="1"/>
</dbReference>
<keyword evidence="3" id="KW-1185">Reference proteome</keyword>
<feature type="domain" description="Arrestin-like N-terminal" evidence="1">
    <location>
        <begin position="95"/>
        <end position="202"/>
    </location>
</feature>
<accession>A0AAV5R0X5</accession>
<dbReference type="PANTHER" id="PTHR11188">
    <property type="entry name" value="ARRESTIN DOMAIN CONTAINING PROTEIN"/>
    <property type="match status" value="1"/>
</dbReference>
<dbReference type="EMBL" id="BTGB01000001">
    <property type="protein sequence ID" value="GMM44931.1"/>
    <property type="molecule type" value="Genomic_DNA"/>
</dbReference>
<dbReference type="Pfam" id="PF00339">
    <property type="entry name" value="Arrestin_N"/>
    <property type="match status" value="1"/>
</dbReference>
<proteinExistence type="predicted"/>
<dbReference type="GO" id="GO:0070086">
    <property type="term" value="P:ubiquitin-dependent endocytosis"/>
    <property type="evidence" value="ECO:0007669"/>
    <property type="project" value="TreeGrafter"/>
</dbReference>
<dbReference type="Proteomes" id="UP001378960">
    <property type="component" value="Unassembled WGS sequence"/>
</dbReference>
<dbReference type="InterPro" id="IPR050357">
    <property type="entry name" value="Arrestin_domain-protein"/>
</dbReference>
<name>A0AAV5R0X5_PICKL</name>
<evidence type="ECO:0000259" key="1">
    <source>
        <dbReference type="Pfam" id="PF00339"/>
    </source>
</evidence>